<evidence type="ECO:0000313" key="5">
    <source>
        <dbReference type="Proteomes" id="UP000620124"/>
    </source>
</evidence>
<dbReference type="Pfam" id="PF07883">
    <property type="entry name" value="Cupin_2"/>
    <property type="match status" value="1"/>
</dbReference>
<feature type="domain" description="Cupin type-2" evidence="3">
    <location>
        <begin position="132"/>
        <end position="198"/>
    </location>
</feature>
<dbReference type="OrthoDB" id="5840532at2759"/>
<evidence type="ECO:0000259" key="3">
    <source>
        <dbReference type="Pfam" id="PF07883"/>
    </source>
</evidence>
<keyword evidence="5" id="KW-1185">Reference proteome</keyword>
<dbReference type="AlphaFoldDB" id="A0A8H7CK31"/>
<dbReference type="Gene3D" id="2.60.120.10">
    <property type="entry name" value="Jelly Rolls"/>
    <property type="match status" value="1"/>
</dbReference>
<dbReference type="PANTHER" id="PTHR36156:SF2">
    <property type="entry name" value="CUPIN TYPE-2 DOMAIN-CONTAINING PROTEIN"/>
    <property type="match status" value="1"/>
</dbReference>
<proteinExistence type="predicted"/>
<dbReference type="SUPFAM" id="SSF51182">
    <property type="entry name" value="RmlC-like cupins"/>
    <property type="match status" value="1"/>
</dbReference>
<protein>
    <submittedName>
        <fullName evidence="4">Cupin-2 domain-containing protein</fullName>
    </submittedName>
</protein>
<evidence type="ECO:0000256" key="2">
    <source>
        <dbReference type="SAM" id="SignalP"/>
    </source>
</evidence>
<evidence type="ECO:0000313" key="4">
    <source>
        <dbReference type="EMBL" id="KAF7339116.1"/>
    </source>
</evidence>
<dbReference type="InterPro" id="IPR047142">
    <property type="entry name" value="OryJ/VirC-like"/>
</dbReference>
<keyword evidence="2" id="KW-0732">Signal</keyword>
<accession>A0A8H7CK31</accession>
<feature type="signal peptide" evidence="2">
    <location>
        <begin position="1"/>
        <end position="16"/>
    </location>
</feature>
<dbReference type="PANTHER" id="PTHR36156">
    <property type="entry name" value="SLR2101 PROTEIN"/>
    <property type="match status" value="1"/>
</dbReference>
<gene>
    <name evidence="4" type="ORF">MVEN_01988300</name>
</gene>
<organism evidence="4 5">
    <name type="scientific">Mycena venus</name>
    <dbReference type="NCBI Taxonomy" id="2733690"/>
    <lineage>
        <taxon>Eukaryota</taxon>
        <taxon>Fungi</taxon>
        <taxon>Dikarya</taxon>
        <taxon>Basidiomycota</taxon>
        <taxon>Agaricomycotina</taxon>
        <taxon>Agaricomycetes</taxon>
        <taxon>Agaricomycetidae</taxon>
        <taxon>Agaricales</taxon>
        <taxon>Marasmiineae</taxon>
        <taxon>Mycenaceae</taxon>
        <taxon>Mycena</taxon>
    </lineage>
</organism>
<feature type="region of interest" description="Disordered" evidence="1">
    <location>
        <begin position="23"/>
        <end position="55"/>
    </location>
</feature>
<dbReference type="InterPro" id="IPR011051">
    <property type="entry name" value="RmlC_Cupin_sf"/>
</dbReference>
<feature type="chain" id="PRO_5034162838" evidence="2">
    <location>
        <begin position="17"/>
        <end position="223"/>
    </location>
</feature>
<feature type="compositionally biased region" description="Polar residues" evidence="1">
    <location>
        <begin position="43"/>
        <end position="55"/>
    </location>
</feature>
<dbReference type="InterPro" id="IPR014710">
    <property type="entry name" value="RmlC-like_jellyroll"/>
</dbReference>
<sequence>MALLTCSWYLFPFCRSQSVYRGRHGPHLSKQTTPPPKAHLHSANCTPPNAMTSTSNQLPDARLVMTGHTPDGTSVFTFDDIRKPFMPFGPQNTHFTNLHSSPTVPASNTAPYPDLPEAIPRCPPEGVLFCITDIQPGGRVPMHRTQSVDYAVVISGEIVIVLDNGDERTVKAGDFMVQRGASHAWQNRTQAPCRIAFVAVGTEKIVLKNGAVLEETVVGLKPE</sequence>
<evidence type="ECO:0000256" key="1">
    <source>
        <dbReference type="SAM" id="MobiDB-lite"/>
    </source>
</evidence>
<comment type="caution">
    <text evidence="4">The sequence shown here is derived from an EMBL/GenBank/DDBJ whole genome shotgun (WGS) entry which is preliminary data.</text>
</comment>
<dbReference type="Proteomes" id="UP000620124">
    <property type="component" value="Unassembled WGS sequence"/>
</dbReference>
<dbReference type="InterPro" id="IPR013096">
    <property type="entry name" value="Cupin_2"/>
</dbReference>
<dbReference type="EMBL" id="JACAZI010000020">
    <property type="protein sequence ID" value="KAF7339116.1"/>
    <property type="molecule type" value="Genomic_DNA"/>
</dbReference>
<reference evidence="4" key="1">
    <citation type="submission" date="2020-05" db="EMBL/GenBank/DDBJ databases">
        <title>Mycena genomes resolve the evolution of fungal bioluminescence.</title>
        <authorList>
            <person name="Tsai I.J."/>
        </authorList>
    </citation>
    <scope>NUCLEOTIDE SEQUENCE</scope>
    <source>
        <strain evidence="4">CCC161011</strain>
    </source>
</reference>
<dbReference type="CDD" id="cd02231">
    <property type="entry name" value="cupin_BLL6423-like"/>
    <property type="match status" value="1"/>
</dbReference>
<name>A0A8H7CK31_9AGAR</name>